<keyword evidence="2" id="KW-0732">Signal</keyword>
<dbReference type="InterPro" id="IPR036179">
    <property type="entry name" value="Ig-like_dom_sf"/>
</dbReference>
<keyword evidence="5" id="KW-1185">Reference proteome</keyword>
<evidence type="ECO:0000256" key="1">
    <source>
        <dbReference type="SAM" id="MobiDB-lite"/>
    </source>
</evidence>
<evidence type="ECO:0000313" key="4">
    <source>
        <dbReference type="EMBL" id="KAK7497427.1"/>
    </source>
</evidence>
<evidence type="ECO:0000256" key="2">
    <source>
        <dbReference type="SAM" id="SignalP"/>
    </source>
</evidence>
<feature type="domain" description="Ig-like" evidence="3">
    <location>
        <begin position="42"/>
        <end position="140"/>
    </location>
</feature>
<dbReference type="EMBL" id="JACVVK020000058">
    <property type="protein sequence ID" value="KAK7497427.1"/>
    <property type="molecule type" value="Genomic_DNA"/>
</dbReference>
<name>A0ABD0LEH2_9CAEN</name>
<dbReference type="PROSITE" id="PS50835">
    <property type="entry name" value="IG_LIKE"/>
    <property type="match status" value="1"/>
</dbReference>
<dbReference type="SUPFAM" id="SSF48726">
    <property type="entry name" value="Immunoglobulin"/>
    <property type="match status" value="1"/>
</dbReference>
<dbReference type="InterPro" id="IPR013783">
    <property type="entry name" value="Ig-like_fold"/>
</dbReference>
<feature type="compositionally biased region" description="Polar residues" evidence="1">
    <location>
        <begin position="244"/>
        <end position="253"/>
    </location>
</feature>
<dbReference type="InterPro" id="IPR003599">
    <property type="entry name" value="Ig_sub"/>
</dbReference>
<organism evidence="4 5">
    <name type="scientific">Batillaria attramentaria</name>
    <dbReference type="NCBI Taxonomy" id="370345"/>
    <lineage>
        <taxon>Eukaryota</taxon>
        <taxon>Metazoa</taxon>
        <taxon>Spiralia</taxon>
        <taxon>Lophotrochozoa</taxon>
        <taxon>Mollusca</taxon>
        <taxon>Gastropoda</taxon>
        <taxon>Caenogastropoda</taxon>
        <taxon>Sorbeoconcha</taxon>
        <taxon>Cerithioidea</taxon>
        <taxon>Batillariidae</taxon>
        <taxon>Batillaria</taxon>
    </lineage>
</organism>
<feature type="chain" id="PRO_5044741165" description="Ig-like domain-containing protein" evidence="2">
    <location>
        <begin position="22"/>
        <end position="261"/>
    </location>
</feature>
<feature type="region of interest" description="Disordered" evidence="1">
    <location>
        <begin position="230"/>
        <end position="261"/>
    </location>
</feature>
<protein>
    <recommendedName>
        <fullName evidence="3">Ig-like domain-containing protein</fullName>
    </recommendedName>
</protein>
<gene>
    <name evidence="4" type="ORF">BaRGS_00011269</name>
</gene>
<dbReference type="AlphaFoldDB" id="A0ABD0LEH2"/>
<feature type="non-terminal residue" evidence="4">
    <location>
        <position position="261"/>
    </location>
</feature>
<reference evidence="4 5" key="1">
    <citation type="journal article" date="2023" name="Sci. Data">
        <title>Genome assembly of the Korean intertidal mud-creeper Batillaria attramentaria.</title>
        <authorList>
            <person name="Patra A.K."/>
            <person name="Ho P.T."/>
            <person name="Jun S."/>
            <person name="Lee S.J."/>
            <person name="Kim Y."/>
            <person name="Won Y.J."/>
        </authorList>
    </citation>
    <scope>NUCLEOTIDE SEQUENCE [LARGE SCALE GENOMIC DNA]</scope>
    <source>
        <strain evidence="4">Wonlab-2016</strain>
    </source>
</reference>
<dbReference type="SMART" id="SM00409">
    <property type="entry name" value="IG"/>
    <property type="match status" value="1"/>
</dbReference>
<feature type="signal peptide" evidence="2">
    <location>
        <begin position="1"/>
        <end position="21"/>
    </location>
</feature>
<dbReference type="Gene3D" id="2.60.40.10">
    <property type="entry name" value="Immunoglobulins"/>
    <property type="match status" value="1"/>
</dbReference>
<evidence type="ECO:0000313" key="5">
    <source>
        <dbReference type="Proteomes" id="UP001519460"/>
    </source>
</evidence>
<sequence>MNIPCLLIVLFIGCSVNPAVDYDWLGVECENGKTHNTCRYVPNVTDNGTLVACVAINLTESEQSSVTIQCEASGRPGPRLLLSRTSHDGTVNLTDTNQSNEDVTVTSLDHTVIRANWTDMGNYTCVAWNGVGVKDSATMTLNVNWRDVAEKFVGVYKARISNDFGVVEYFFVVEDKISGADNVTNSISGPFAVAIAGGVAGGLISVSIAIVVTLPPFANSEEGIVNYANTEPRPSQAEDHNYVNYETRQNTYEEMQPRSES</sequence>
<evidence type="ECO:0000259" key="3">
    <source>
        <dbReference type="PROSITE" id="PS50835"/>
    </source>
</evidence>
<comment type="caution">
    <text evidence="4">The sequence shown here is derived from an EMBL/GenBank/DDBJ whole genome shotgun (WGS) entry which is preliminary data.</text>
</comment>
<proteinExistence type="predicted"/>
<accession>A0ABD0LEH2</accession>
<dbReference type="Pfam" id="PF13895">
    <property type="entry name" value="Ig_2"/>
    <property type="match status" value="1"/>
</dbReference>
<dbReference type="InterPro" id="IPR007110">
    <property type="entry name" value="Ig-like_dom"/>
</dbReference>
<dbReference type="Proteomes" id="UP001519460">
    <property type="component" value="Unassembled WGS sequence"/>
</dbReference>